<dbReference type="InterPro" id="IPR018060">
    <property type="entry name" value="HTH_AraC"/>
</dbReference>
<gene>
    <name evidence="2" type="ORF">LMG3431_00915</name>
</gene>
<dbReference type="RefSeq" id="WP_175173217.1">
    <property type="nucleotide sequence ID" value="NZ_CADIJX010000001.1"/>
</dbReference>
<proteinExistence type="predicted"/>
<keyword evidence="3" id="KW-1185">Reference proteome</keyword>
<dbReference type="GO" id="GO:0043565">
    <property type="term" value="F:sequence-specific DNA binding"/>
    <property type="evidence" value="ECO:0007669"/>
    <property type="project" value="InterPro"/>
</dbReference>
<dbReference type="EMBL" id="CADIJX010000001">
    <property type="protein sequence ID" value="CAB3629639.1"/>
    <property type="molecule type" value="Genomic_DNA"/>
</dbReference>
<dbReference type="GO" id="GO:0003700">
    <property type="term" value="F:DNA-binding transcription factor activity"/>
    <property type="evidence" value="ECO:0007669"/>
    <property type="project" value="InterPro"/>
</dbReference>
<sequence length="308" mass="33824">MNSMKLHRLRSFEEYEAAVVNVDLNVRLLGPADGPWQIGHADIDGIVIQQGIETVANLCEASGSPAHLMFLISNGPPEPTWLNGVAFRPGLLGILAPGRGFVFRAIGPNRWMTIAIPLSSALFRGDDETAAVLRSWTRSTQMLQFEPILVEALHQAALVAAAPDTPPPAGRALMENAVAALIRARSVRKPMRGRPGMSRHEMCDATLDILRVANGSKPDLVEFDRLSFSARSLRGFFQQCFGCGPTHYLHLRQLHAVYAALKGEAMRKAPIAEIFDRESYPYSNYSLARYRAIFGESPSETRMGSEAP</sequence>
<organism evidence="2 3">
    <name type="scientific">Achromobacter pestifer</name>
    <dbReference type="NCBI Taxonomy" id="1353889"/>
    <lineage>
        <taxon>Bacteria</taxon>
        <taxon>Pseudomonadati</taxon>
        <taxon>Pseudomonadota</taxon>
        <taxon>Betaproteobacteria</taxon>
        <taxon>Burkholderiales</taxon>
        <taxon>Alcaligenaceae</taxon>
        <taxon>Achromobacter</taxon>
    </lineage>
</organism>
<reference evidence="2 3" key="1">
    <citation type="submission" date="2020-04" db="EMBL/GenBank/DDBJ databases">
        <authorList>
            <person name="De Canck E."/>
        </authorList>
    </citation>
    <scope>NUCLEOTIDE SEQUENCE [LARGE SCALE GENOMIC DNA]</scope>
    <source>
        <strain evidence="2 3">LMG 3431</strain>
    </source>
</reference>
<dbReference type="PROSITE" id="PS01124">
    <property type="entry name" value="HTH_ARAC_FAMILY_2"/>
    <property type="match status" value="1"/>
</dbReference>
<evidence type="ECO:0000259" key="1">
    <source>
        <dbReference type="PROSITE" id="PS01124"/>
    </source>
</evidence>
<evidence type="ECO:0000313" key="3">
    <source>
        <dbReference type="Proteomes" id="UP000494108"/>
    </source>
</evidence>
<feature type="domain" description="HTH araC/xylS-type" evidence="1">
    <location>
        <begin position="224"/>
        <end position="304"/>
    </location>
</feature>
<dbReference type="AlphaFoldDB" id="A0A6S6YM57"/>
<evidence type="ECO:0000313" key="2">
    <source>
        <dbReference type="EMBL" id="CAB3629639.1"/>
    </source>
</evidence>
<dbReference type="Proteomes" id="UP000494108">
    <property type="component" value="Unassembled WGS sequence"/>
</dbReference>
<accession>A0A6S6YM57</accession>
<protein>
    <recommendedName>
        <fullName evidence="1">HTH araC/xylS-type domain-containing protein</fullName>
    </recommendedName>
</protein>
<dbReference type="Gene3D" id="1.10.10.60">
    <property type="entry name" value="Homeodomain-like"/>
    <property type="match status" value="1"/>
</dbReference>
<name>A0A6S6YM57_9BURK</name>